<keyword evidence="8" id="KW-0862">Zinc</keyword>
<sequence>MDPIKFQNFRQQLPILLQTCEEISEVFGFTLSESLILLHYYKWNDYALNEVLASQEDYDQILIKSGAKSAIQYNSERICPICYSNQSEINLSCGHSACRSCFELYLGEKLKMSSFINCFFLGCALKIPYSFFEEHKVYQQSYLLRLSKDFRTTFKCCNNQDCEYYIQNQPLNNIVQCLCGTVFCLKCEQGDHRLLKCQQCVEWVKLYEGSVNILNFINQGKFCPKCNQFIEKNLGCNHMTCRKPLGCGYDFCWICMDAWSLHSKETGGYYKCNKYNDEQIEEKNKLKVDKSEEKRLIFYAIRYAGHEKGQQIALKKKRRFLDMVQKQQVIDSFKVLLRDSYNYIIQARISLKWTYVYAYFQKKQMPMFEFGQADFERYCEILHDLLENEIYIKMKQKQSIEQYHQKLLNNFNLAKQFQTRFLSEFSNQK</sequence>
<evidence type="ECO:0000259" key="10">
    <source>
        <dbReference type="PROSITE" id="PS50089"/>
    </source>
</evidence>
<organism evidence="12 13">
    <name type="scientific">Paramecium octaurelia</name>
    <dbReference type="NCBI Taxonomy" id="43137"/>
    <lineage>
        <taxon>Eukaryota</taxon>
        <taxon>Sar</taxon>
        <taxon>Alveolata</taxon>
        <taxon>Ciliophora</taxon>
        <taxon>Intramacronucleata</taxon>
        <taxon>Oligohymenophorea</taxon>
        <taxon>Peniculida</taxon>
        <taxon>Parameciidae</taxon>
        <taxon>Paramecium</taxon>
    </lineage>
</organism>
<reference evidence="12" key="1">
    <citation type="submission" date="2021-01" db="EMBL/GenBank/DDBJ databases">
        <authorList>
            <consortium name="Genoscope - CEA"/>
            <person name="William W."/>
        </authorList>
    </citation>
    <scope>NUCLEOTIDE SEQUENCE</scope>
</reference>
<dbReference type="InterPro" id="IPR044066">
    <property type="entry name" value="TRIAD_supradom"/>
</dbReference>
<dbReference type="GO" id="GO:0061630">
    <property type="term" value="F:ubiquitin protein ligase activity"/>
    <property type="evidence" value="ECO:0007669"/>
    <property type="project" value="UniProtKB-EC"/>
</dbReference>
<evidence type="ECO:0000256" key="7">
    <source>
        <dbReference type="ARBA" id="ARBA00022786"/>
    </source>
</evidence>
<comment type="catalytic activity">
    <reaction evidence="1">
        <text>[E2 ubiquitin-conjugating enzyme]-S-ubiquitinyl-L-cysteine + [acceptor protein]-L-lysine = [E2 ubiquitin-conjugating enzyme]-L-cysteine + [acceptor protein]-N(6)-ubiquitinyl-L-lysine.</text>
        <dbReference type="EC" id="2.3.2.31"/>
    </reaction>
</comment>
<dbReference type="OrthoDB" id="10009520at2759"/>
<dbReference type="OMA" id="QRAHVVN"/>
<evidence type="ECO:0000256" key="1">
    <source>
        <dbReference type="ARBA" id="ARBA00001798"/>
    </source>
</evidence>
<dbReference type="GO" id="GO:0016567">
    <property type="term" value="P:protein ubiquitination"/>
    <property type="evidence" value="ECO:0007669"/>
    <property type="project" value="InterPro"/>
</dbReference>
<dbReference type="SMART" id="SM00647">
    <property type="entry name" value="IBR"/>
    <property type="match status" value="2"/>
</dbReference>
<dbReference type="InterPro" id="IPR001841">
    <property type="entry name" value="Znf_RING"/>
</dbReference>
<evidence type="ECO:0000256" key="4">
    <source>
        <dbReference type="ARBA" id="ARBA00022723"/>
    </source>
</evidence>
<keyword evidence="4" id="KW-0479">Metal-binding</keyword>
<protein>
    <recommendedName>
        <fullName evidence="2">RBR-type E3 ubiquitin transferase</fullName>
        <ecNumber evidence="2">2.3.2.31</ecNumber>
    </recommendedName>
</protein>
<dbReference type="InterPro" id="IPR002867">
    <property type="entry name" value="IBR_dom"/>
</dbReference>
<dbReference type="EMBL" id="CAJJDP010000111">
    <property type="protein sequence ID" value="CAD8196172.1"/>
    <property type="molecule type" value="Genomic_DNA"/>
</dbReference>
<keyword evidence="6 9" id="KW-0863">Zinc-finger</keyword>
<keyword evidence="13" id="KW-1185">Reference proteome</keyword>
<evidence type="ECO:0000313" key="13">
    <source>
        <dbReference type="Proteomes" id="UP000683925"/>
    </source>
</evidence>
<proteinExistence type="predicted"/>
<evidence type="ECO:0000259" key="11">
    <source>
        <dbReference type="PROSITE" id="PS51873"/>
    </source>
</evidence>
<evidence type="ECO:0000313" key="12">
    <source>
        <dbReference type="EMBL" id="CAD8196172.1"/>
    </source>
</evidence>
<dbReference type="Pfam" id="PF01485">
    <property type="entry name" value="IBR"/>
    <property type="match status" value="1"/>
</dbReference>
<dbReference type="PANTHER" id="PTHR11685">
    <property type="entry name" value="RBR FAMILY RING FINGER AND IBR DOMAIN-CONTAINING"/>
    <property type="match status" value="1"/>
</dbReference>
<gene>
    <name evidence="12" type="ORF">POCTA_138.1.T1110033</name>
</gene>
<dbReference type="InterPro" id="IPR031127">
    <property type="entry name" value="E3_UB_ligase_RBR"/>
</dbReference>
<keyword evidence="7" id="KW-0833">Ubl conjugation pathway</keyword>
<evidence type="ECO:0000256" key="3">
    <source>
        <dbReference type="ARBA" id="ARBA00022679"/>
    </source>
</evidence>
<dbReference type="EC" id="2.3.2.31" evidence="2"/>
<dbReference type="Pfam" id="PF22191">
    <property type="entry name" value="IBR_1"/>
    <property type="match status" value="1"/>
</dbReference>
<name>A0A8S1X5W4_PAROT</name>
<feature type="domain" description="RING-type" evidence="10">
    <location>
        <begin position="79"/>
        <end position="118"/>
    </location>
</feature>
<evidence type="ECO:0000256" key="8">
    <source>
        <dbReference type="ARBA" id="ARBA00022833"/>
    </source>
</evidence>
<feature type="domain" description="RING-type" evidence="11">
    <location>
        <begin position="75"/>
        <end position="276"/>
    </location>
</feature>
<dbReference type="PROSITE" id="PS51873">
    <property type="entry name" value="TRIAD"/>
    <property type="match status" value="1"/>
</dbReference>
<evidence type="ECO:0000256" key="5">
    <source>
        <dbReference type="ARBA" id="ARBA00022737"/>
    </source>
</evidence>
<evidence type="ECO:0000256" key="9">
    <source>
        <dbReference type="PROSITE-ProRule" id="PRU00175"/>
    </source>
</evidence>
<dbReference type="PROSITE" id="PS50089">
    <property type="entry name" value="ZF_RING_2"/>
    <property type="match status" value="1"/>
</dbReference>
<dbReference type="Proteomes" id="UP000683925">
    <property type="component" value="Unassembled WGS sequence"/>
</dbReference>
<keyword evidence="3" id="KW-0808">Transferase</keyword>
<evidence type="ECO:0000256" key="2">
    <source>
        <dbReference type="ARBA" id="ARBA00012251"/>
    </source>
</evidence>
<dbReference type="GO" id="GO:0008270">
    <property type="term" value="F:zinc ion binding"/>
    <property type="evidence" value="ECO:0007669"/>
    <property type="project" value="UniProtKB-KW"/>
</dbReference>
<dbReference type="AlphaFoldDB" id="A0A8S1X5W4"/>
<accession>A0A8S1X5W4</accession>
<keyword evidence="5" id="KW-0677">Repeat</keyword>
<comment type="caution">
    <text evidence="12">The sequence shown here is derived from an EMBL/GenBank/DDBJ whole genome shotgun (WGS) entry which is preliminary data.</text>
</comment>
<evidence type="ECO:0000256" key="6">
    <source>
        <dbReference type="ARBA" id="ARBA00022771"/>
    </source>
</evidence>